<dbReference type="Pfam" id="PF07508">
    <property type="entry name" value="Recombinase"/>
    <property type="match status" value="1"/>
</dbReference>
<evidence type="ECO:0000313" key="7">
    <source>
        <dbReference type="EMBL" id="BCE27136.1"/>
    </source>
</evidence>
<evidence type="ECO:0000256" key="5">
    <source>
        <dbReference type="PROSITE-ProRule" id="PRU10137"/>
    </source>
</evidence>
<dbReference type="EMBL" id="AP023092">
    <property type="protein sequence ID" value="BCE27136.1"/>
    <property type="molecule type" value="Genomic_DNA"/>
</dbReference>
<dbReference type="GO" id="GO:0000150">
    <property type="term" value="F:DNA strand exchange activity"/>
    <property type="evidence" value="ECO:0007669"/>
    <property type="project" value="InterPro"/>
</dbReference>
<dbReference type="Pfam" id="PF00239">
    <property type="entry name" value="Resolvase"/>
    <property type="match status" value="1"/>
</dbReference>
<evidence type="ECO:0000256" key="1">
    <source>
        <dbReference type="ARBA" id="ARBA00022908"/>
    </source>
</evidence>
<feature type="active site" description="O-(5'-phospho-DNA)-serine intermediate" evidence="4 5">
    <location>
        <position position="13"/>
    </location>
</feature>
<dbReference type="AlphaFoldDB" id="A0A810B4Y4"/>
<keyword evidence="1" id="KW-0229">DNA integration</keyword>
<evidence type="ECO:0000256" key="2">
    <source>
        <dbReference type="ARBA" id="ARBA00023125"/>
    </source>
</evidence>
<sequence>MSTAPLITYIRVSTSVQGRSGLGIEAQRQVLAHFAASEGYEVAREFVEVETGKGSDALDRRTQLKAALAAARKLRCHVAVAKLDRLSRDVHFISGLMAHKVPFVVAELGPDVDPFVLHLFAALAEKERALISTRTRQALSAAKARGVTLGNPKLHIARRGAVEAVKAEADRYAANVLPIIREAQKAGARTLRQMAEALNARGIPTARGGRWYAQSVANVLERS</sequence>
<dbReference type="SMART" id="SM00857">
    <property type="entry name" value="Resolvase"/>
    <property type="match status" value="1"/>
</dbReference>
<dbReference type="EMBL" id="AP023097">
    <property type="protein sequence ID" value="BCE70830.1"/>
    <property type="molecule type" value="Genomic_DNA"/>
</dbReference>
<proteinExistence type="predicted"/>
<dbReference type="InterPro" id="IPR006118">
    <property type="entry name" value="Recombinase_CS"/>
</dbReference>
<reference evidence="7" key="1">
    <citation type="submission" date="2020-05" db="EMBL/GenBank/DDBJ databases">
        <title>Complete genome sequence of Bradyrhizobium diazoefficiens XF2 isolated from soybean nodule.</title>
        <authorList>
            <person name="Noda R."/>
            <person name="Kakizaki K."/>
            <person name="Minamisawa K."/>
        </authorList>
    </citation>
    <scope>NUCLEOTIDE SEQUENCE</scope>
    <source>
        <strain evidence="7">XF2</strain>
    </source>
</reference>
<keyword evidence="3" id="KW-0233">DNA recombination</keyword>
<dbReference type="InterPro" id="IPR006119">
    <property type="entry name" value="Resolv_N"/>
</dbReference>
<protein>
    <submittedName>
        <fullName evidence="8">Resolvase</fullName>
    </submittedName>
</protein>
<dbReference type="InterPro" id="IPR011109">
    <property type="entry name" value="DNA_bind_recombinase_dom"/>
</dbReference>
<evidence type="ECO:0000313" key="8">
    <source>
        <dbReference type="EMBL" id="BCE70830.1"/>
    </source>
</evidence>
<evidence type="ECO:0000256" key="3">
    <source>
        <dbReference type="ARBA" id="ARBA00023172"/>
    </source>
</evidence>
<dbReference type="SUPFAM" id="SSF53041">
    <property type="entry name" value="Resolvase-like"/>
    <property type="match status" value="1"/>
</dbReference>
<dbReference type="InterPro" id="IPR050639">
    <property type="entry name" value="SSR_resolvase"/>
</dbReference>
<dbReference type="GO" id="GO:0015074">
    <property type="term" value="P:DNA integration"/>
    <property type="evidence" value="ECO:0007669"/>
    <property type="project" value="UniProtKB-KW"/>
</dbReference>
<dbReference type="PANTHER" id="PTHR30461:SF2">
    <property type="entry name" value="SERINE RECOMBINASE PINE-RELATED"/>
    <property type="match status" value="1"/>
</dbReference>
<name>A0A810B4Y4_9BRAD</name>
<dbReference type="PROSITE" id="PS51736">
    <property type="entry name" value="RECOMBINASES_3"/>
    <property type="match status" value="1"/>
</dbReference>
<feature type="domain" description="Resolvase/invertase-type recombinase catalytic" evidence="6">
    <location>
        <begin position="5"/>
        <end position="146"/>
    </location>
</feature>
<accession>A0A810B4Y4</accession>
<dbReference type="PROSITE" id="PS00397">
    <property type="entry name" value="RECOMBINASES_1"/>
    <property type="match status" value="1"/>
</dbReference>
<evidence type="ECO:0000259" key="6">
    <source>
        <dbReference type="PROSITE" id="PS51736"/>
    </source>
</evidence>
<dbReference type="RefSeq" id="WP_110115863.1">
    <property type="nucleotide sequence ID" value="NZ_CP029603.2"/>
</dbReference>
<organism evidence="8">
    <name type="scientific">Bradyrhizobium diazoefficiens</name>
    <dbReference type="NCBI Taxonomy" id="1355477"/>
    <lineage>
        <taxon>Bacteria</taxon>
        <taxon>Pseudomonadati</taxon>
        <taxon>Pseudomonadota</taxon>
        <taxon>Alphaproteobacteria</taxon>
        <taxon>Hyphomicrobiales</taxon>
        <taxon>Nitrobacteraceae</taxon>
        <taxon>Bradyrhizobium</taxon>
    </lineage>
</organism>
<dbReference type="InterPro" id="IPR036162">
    <property type="entry name" value="Resolvase-like_N_sf"/>
</dbReference>
<dbReference type="PANTHER" id="PTHR30461">
    <property type="entry name" value="DNA-INVERTASE FROM LAMBDOID PROPHAGE"/>
    <property type="match status" value="1"/>
</dbReference>
<keyword evidence="2" id="KW-0238">DNA-binding</keyword>
<gene>
    <name evidence="7" type="ORF">XF2B_09050</name>
    <name evidence="8" type="ORF">XF8B_09410</name>
</gene>
<dbReference type="Gene3D" id="3.40.50.1390">
    <property type="entry name" value="Resolvase, N-terminal catalytic domain"/>
    <property type="match status" value="1"/>
</dbReference>
<dbReference type="GO" id="GO:0003677">
    <property type="term" value="F:DNA binding"/>
    <property type="evidence" value="ECO:0007669"/>
    <property type="project" value="UniProtKB-KW"/>
</dbReference>
<evidence type="ECO:0000256" key="4">
    <source>
        <dbReference type="PIRSR" id="PIRSR606118-50"/>
    </source>
</evidence>
<reference evidence="8" key="2">
    <citation type="submission" date="2020-05" db="EMBL/GenBank/DDBJ databases">
        <title>Complete genome sequence of Bradyrhizobium diazoefficiens XF8 isolated from soybean nodule.</title>
        <authorList>
            <person name="Noda R."/>
            <person name="Kakizaki K."/>
            <person name="Minamisawa K."/>
        </authorList>
    </citation>
    <scope>NUCLEOTIDE SEQUENCE</scope>
    <source>
        <strain evidence="8">XF8</strain>
    </source>
</reference>
<dbReference type="CDD" id="cd00338">
    <property type="entry name" value="Ser_Recombinase"/>
    <property type="match status" value="1"/>
</dbReference>